<keyword evidence="2" id="KW-1185">Reference proteome</keyword>
<reference evidence="1" key="1">
    <citation type="submission" date="2021-05" db="EMBL/GenBank/DDBJ databases">
        <authorList>
            <person name="Scholz U."/>
            <person name="Mascher M."/>
            <person name="Fiebig A."/>
        </authorList>
    </citation>
    <scope>NUCLEOTIDE SEQUENCE [LARGE SCALE GENOMIC DNA]</scope>
</reference>
<reference evidence="1" key="2">
    <citation type="submission" date="2025-09" db="UniProtKB">
        <authorList>
            <consortium name="EnsemblPlants"/>
        </authorList>
    </citation>
    <scope>IDENTIFICATION</scope>
</reference>
<organism evidence="1 2">
    <name type="scientific">Avena sativa</name>
    <name type="common">Oat</name>
    <dbReference type="NCBI Taxonomy" id="4498"/>
    <lineage>
        <taxon>Eukaryota</taxon>
        <taxon>Viridiplantae</taxon>
        <taxon>Streptophyta</taxon>
        <taxon>Embryophyta</taxon>
        <taxon>Tracheophyta</taxon>
        <taxon>Spermatophyta</taxon>
        <taxon>Magnoliopsida</taxon>
        <taxon>Liliopsida</taxon>
        <taxon>Poales</taxon>
        <taxon>Poaceae</taxon>
        <taxon>BOP clade</taxon>
        <taxon>Pooideae</taxon>
        <taxon>Poodae</taxon>
        <taxon>Poeae</taxon>
        <taxon>Poeae Chloroplast Group 1 (Aveneae type)</taxon>
        <taxon>Aveninae</taxon>
        <taxon>Avena</taxon>
    </lineage>
</organism>
<protein>
    <submittedName>
        <fullName evidence="1">Uncharacterized protein</fullName>
    </submittedName>
</protein>
<name>A0ACD6A0N6_AVESA</name>
<accession>A0ACD6A0N6</accession>
<dbReference type="Proteomes" id="UP001732700">
    <property type="component" value="Chromosome 7C"/>
</dbReference>
<dbReference type="EnsemblPlants" id="AVESA.00010b.r2.7CG0680740.1">
    <property type="protein sequence ID" value="AVESA.00010b.r2.7CG0680740.1.CDS.1"/>
    <property type="gene ID" value="AVESA.00010b.r2.7CG0680740"/>
</dbReference>
<evidence type="ECO:0000313" key="1">
    <source>
        <dbReference type="EnsemblPlants" id="AVESA.00010b.r2.7CG0680740.1.CDS.1"/>
    </source>
</evidence>
<evidence type="ECO:0000313" key="2">
    <source>
        <dbReference type="Proteomes" id="UP001732700"/>
    </source>
</evidence>
<proteinExistence type="predicted"/>
<sequence>MEKIAKHRSIPSWAAAAYDVGSPSSPSWEEQAFARDAEASLLVWPPRSYSCTFCRREFRSAQALGGHMNVHRRDRARLRHQDEEVQEEPREDDSFMYKQPAPVSNPSTTTASYRSTTTMEQESKRHKVLISMAARGQEAIHQHDQDLDDESGRRRKRRRRVDQPPSVALPIFVRSMAAELAVAPHEGFALDHSEVLAKTILCPASFCPDPPIKDQPEVDQFMKKQQLVDLELRLGTNPCRMNSFTSA</sequence>